<feature type="transmembrane region" description="Helical" evidence="1">
    <location>
        <begin position="32"/>
        <end position="50"/>
    </location>
</feature>
<dbReference type="OrthoDB" id="44205at2157"/>
<name>A0A2U9IRM9_9CREN</name>
<feature type="transmembrane region" description="Helical" evidence="1">
    <location>
        <begin position="274"/>
        <end position="292"/>
    </location>
</feature>
<dbReference type="GeneID" id="36834102"/>
<feature type="transmembrane region" description="Helical" evidence="1">
    <location>
        <begin position="224"/>
        <end position="242"/>
    </location>
</feature>
<dbReference type="Proteomes" id="UP000247586">
    <property type="component" value="Chromosome"/>
</dbReference>
<feature type="transmembrane region" description="Helical" evidence="1">
    <location>
        <begin position="62"/>
        <end position="87"/>
    </location>
</feature>
<keyword evidence="1" id="KW-0812">Transmembrane</keyword>
<dbReference type="EMBL" id="CP029287">
    <property type="protein sequence ID" value="AWR98699.1"/>
    <property type="molecule type" value="Genomic_DNA"/>
</dbReference>
<feature type="transmembrane region" description="Helical" evidence="1">
    <location>
        <begin position="132"/>
        <end position="153"/>
    </location>
</feature>
<feature type="transmembrane region" description="Helical" evidence="1">
    <location>
        <begin position="165"/>
        <end position="192"/>
    </location>
</feature>
<dbReference type="AlphaFoldDB" id="A0A2U9IRM9"/>
<keyword evidence="1" id="KW-1133">Transmembrane helix</keyword>
<accession>A0A2U9IRM9</accession>
<protein>
    <submittedName>
        <fullName evidence="2">Uncharacterized protein</fullName>
    </submittedName>
</protein>
<dbReference type="KEGG" id="mhk:DFR87_02130"/>
<proteinExistence type="predicted"/>
<reference evidence="2" key="1">
    <citation type="submission" date="2018-05" db="EMBL/GenBank/DDBJ databases">
        <title>Complete Genome Sequences of Extremely Thermoacidophilic, Metal-Mobilizing Type-Strain Members of the Archaeal Family Sulfolobaceae: Acidianus brierleyi DSM-1651T, Acidianus sulfidivorans DSM-18786T, Metallosphaera hakonensis DSM-7519T, and Metallosphaera prunae DSM-10039T.</title>
        <authorList>
            <person name="Counts J.A."/>
            <person name="Kelly R.M."/>
        </authorList>
    </citation>
    <scope>NUCLEOTIDE SEQUENCE [LARGE SCALE GENOMIC DNA]</scope>
    <source>
        <strain evidence="2">HO1-1</strain>
    </source>
</reference>
<gene>
    <name evidence="2" type="ORF">DFR87_02130</name>
</gene>
<evidence type="ECO:0000313" key="3">
    <source>
        <dbReference type="Proteomes" id="UP000247586"/>
    </source>
</evidence>
<keyword evidence="1" id="KW-0472">Membrane</keyword>
<evidence type="ECO:0000313" key="2">
    <source>
        <dbReference type="EMBL" id="AWR98699.1"/>
    </source>
</evidence>
<keyword evidence="3" id="KW-1185">Reference proteome</keyword>
<feature type="transmembrane region" description="Helical" evidence="1">
    <location>
        <begin position="7"/>
        <end position="26"/>
    </location>
</feature>
<feature type="transmembrane region" description="Helical" evidence="1">
    <location>
        <begin position="199"/>
        <end position="218"/>
    </location>
</feature>
<sequence>MKEIEPWGVNVPFLVLGLIYWCIGGISLFENITFHPLLMMIGTYSIYFGMFQRLFFPARNYLALHLISLVLLAIPVYPFQALASLALIGVEVWGIRDIKSYGSKFPVNWLVLSSPLASSLAWFLYPLKIWVLVIPLLLYLLGVNVGVFSATLGLKPKFGRRQLPILGLVIVTSFFPKFFPILIISYGLWLLLGTKRVKFNLTALLSLLAPVIASISSVFLGEEIHAFALGLMAPFFFGCITYSTSRYNYGKMIPVPVLLLLAYLLRFWNLEVSSIFFILPTLYFIFMIRDNFTLTTLRLGMASRECPERK</sequence>
<evidence type="ECO:0000256" key="1">
    <source>
        <dbReference type="SAM" id="Phobius"/>
    </source>
</evidence>
<organism evidence="2 3">
    <name type="scientific">Metallosphaera hakonensis JCM 8857 = DSM 7519</name>
    <dbReference type="NCBI Taxonomy" id="1293036"/>
    <lineage>
        <taxon>Archaea</taxon>
        <taxon>Thermoproteota</taxon>
        <taxon>Thermoprotei</taxon>
        <taxon>Sulfolobales</taxon>
        <taxon>Sulfolobaceae</taxon>
        <taxon>Metallosphaera</taxon>
    </lineage>
</organism>
<dbReference type="RefSeq" id="WP_110368818.1">
    <property type="nucleotide sequence ID" value="NZ_CP029287.2"/>
</dbReference>